<evidence type="ECO:0000259" key="1">
    <source>
        <dbReference type="PROSITE" id="PS50994"/>
    </source>
</evidence>
<dbReference type="InterPro" id="IPR001584">
    <property type="entry name" value="Integrase_cat-core"/>
</dbReference>
<dbReference type="InterPro" id="IPR025948">
    <property type="entry name" value="HTH-like_dom"/>
</dbReference>
<dbReference type="PROSITE" id="PS50994">
    <property type="entry name" value="INTEGRASE"/>
    <property type="match status" value="1"/>
</dbReference>
<dbReference type="EMBL" id="QICQ01000008">
    <property type="protein sequence ID" value="PXV82383.1"/>
    <property type="molecule type" value="Genomic_DNA"/>
</dbReference>
<organism evidence="2 3">
    <name type="scientific">Nitrosomonas eutropha</name>
    <dbReference type="NCBI Taxonomy" id="916"/>
    <lineage>
        <taxon>Bacteria</taxon>
        <taxon>Pseudomonadati</taxon>
        <taxon>Pseudomonadota</taxon>
        <taxon>Betaproteobacteria</taxon>
        <taxon>Nitrosomonadales</taxon>
        <taxon>Nitrosomonadaceae</taxon>
        <taxon>Nitrosomonas</taxon>
    </lineage>
</organism>
<dbReference type="PANTHER" id="PTHR46889">
    <property type="entry name" value="TRANSPOSASE INSF FOR INSERTION SEQUENCE IS3B-RELATED"/>
    <property type="match status" value="1"/>
</dbReference>
<dbReference type="InterPro" id="IPR036397">
    <property type="entry name" value="RNaseH_sf"/>
</dbReference>
<dbReference type="InterPro" id="IPR050900">
    <property type="entry name" value="Transposase_IS3/IS150/IS904"/>
</dbReference>
<feature type="non-terminal residue" evidence="2">
    <location>
        <position position="1"/>
    </location>
</feature>
<name>A0ABX5MDK5_9PROT</name>
<dbReference type="SUPFAM" id="SSF53098">
    <property type="entry name" value="Ribonuclease H-like"/>
    <property type="match status" value="1"/>
</dbReference>
<keyword evidence="3" id="KW-1185">Reference proteome</keyword>
<sequence>LMCRLLGVSRSAYYDYEQRRCNCPDDLHHRQLLNAVQNIAKSCDYTYGSRRMKRALNALDYRVSRWKARRLMQEAGIQVKHRKKYKVTTDSNHPLPVFENQLNRQFTVARPDQVYVCDITCIWTQEGWLYLAVVIDLFSRKVVGWSMSSRMKATLVCDALRMAIWLRRPPPGLIVHSDRGSQYASKAYRNLLKAYGFIGSMSRLGNCWDNAVAESFFGSLKQERCQWRHYQTRHAAQQDILQYIAVFYNNQRLHSYLDYKSPNQYEAEAAKSIKAA</sequence>
<dbReference type="Pfam" id="PF13333">
    <property type="entry name" value="rve_2"/>
    <property type="match status" value="1"/>
</dbReference>
<dbReference type="InterPro" id="IPR048020">
    <property type="entry name" value="Transpos_IS3"/>
</dbReference>
<feature type="domain" description="Integrase catalytic" evidence="1">
    <location>
        <begin position="107"/>
        <end position="270"/>
    </location>
</feature>
<gene>
    <name evidence="2" type="ORF">C8R14_10896</name>
</gene>
<dbReference type="Pfam" id="PF13276">
    <property type="entry name" value="HTH_21"/>
    <property type="match status" value="1"/>
</dbReference>
<comment type="caution">
    <text evidence="2">The sequence shown here is derived from an EMBL/GenBank/DDBJ whole genome shotgun (WGS) entry which is preliminary data.</text>
</comment>
<evidence type="ECO:0000313" key="3">
    <source>
        <dbReference type="Proteomes" id="UP000247780"/>
    </source>
</evidence>
<evidence type="ECO:0000313" key="2">
    <source>
        <dbReference type="EMBL" id="PXV82383.1"/>
    </source>
</evidence>
<reference evidence="2 3" key="1">
    <citation type="submission" date="2018-04" db="EMBL/GenBank/DDBJ databases">
        <title>Active sludge and wastewater microbial communities from Klosterneuburg, Austria.</title>
        <authorList>
            <person name="Wagner M."/>
        </authorList>
    </citation>
    <scope>NUCLEOTIDE SEQUENCE [LARGE SCALE GENOMIC DNA]</scope>
    <source>
        <strain evidence="2 3">Nm 57</strain>
    </source>
</reference>
<dbReference type="Pfam" id="PF00665">
    <property type="entry name" value="rve"/>
    <property type="match status" value="1"/>
</dbReference>
<dbReference type="Proteomes" id="UP000247780">
    <property type="component" value="Unassembled WGS sequence"/>
</dbReference>
<dbReference type="Gene3D" id="3.30.420.10">
    <property type="entry name" value="Ribonuclease H-like superfamily/Ribonuclease H"/>
    <property type="match status" value="1"/>
</dbReference>
<dbReference type="RefSeq" id="WP_110332566.1">
    <property type="nucleotide sequence ID" value="NZ_QICQ01000008.1"/>
</dbReference>
<dbReference type="NCBIfam" id="NF033516">
    <property type="entry name" value="transpos_IS3"/>
    <property type="match status" value="1"/>
</dbReference>
<proteinExistence type="predicted"/>
<accession>A0ABX5MDK5</accession>
<dbReference type="InterPro" id="IPR012337">
    <property type="entry name" value="RNaseH-like_sf"/>
</dbReference>
<dbReference type="PANTHER" id="PTHR46889:SF4">
    <property type="entry name" value="TRANSPOSASE INSO FOR INSERTION SEQUENCE ELEMENT IS911B-RELATED"/>
    <property type="match status" value="1"/>
</dbReference>
<protein>
    <submittedName>
        <fullName evidence="2">Transposase InsO family protein</fullName>
    </submittedName>
</protein>